<sequence>MNNISPDSIALEDSNTFAKSETDLDISQPLLPRLSWDNQITYLRLIFRAKRALDRIEKEAGIVRSEN</sequence>
<dbReference type="EMBL" id="BJCF01000001">
    <property type="protein sequence ID" value="GCL40415.1"/>
    <property type="molecule type" value="Genomic_DNA"/>
</dbReference>
<comment type="caution">
    <text evidence="1">The sequence shown here is derived from an EMBL/GenBank/DDBJ whole genome shotgun (WGS) entry which is preliminary data.</text>
</comment>
<evidence type="ECO:0000313" key="1">
    <source>
        <dbReference type="EMBL" id="GCL40415.1"/>
    </source>
</evidence>
<organism evidence="1 2">
    <name type="scientific">Dolichospermum planctonicum</name>
    <dbReference type="NCBI Taxonomy" id="136072"/>
    <lineage>
        <taxon>Bacteria</taxon>
        <taxon>Bacillati</taxon>
        <taxon>Cyanobacteriota</taxon>
        <taxon>Cyanophyceae</taxon>
        <taxon>Nostocales</taxon>
        <taxon>Aphanizomenonaceae</taxon>
        <taxon>Dolichospermum</taxon>
    </lineage>
</organism>
<name>A0A480A5W3_9CYAN</name>
<reference evidence="2" key="1">
    <citation type="submission" date="2019-02" db="EMBL/GenBank/DDBJ databases">
        <title>Draft genome sequence of Dolichospermum planctonicum NIES-80.</title>
        <authorList>
            <person name="Yamaguchi H."/>
            <person name="Suzuki S."/>
            <person name="Kawachi M."/>
        </authorList>
    </citation>
    <scope>NUCLEOTIDE SEQUENCE [LARGE SCALE GENOMIC DNA]</scope>
    <source>
        <strain evidence="2">NIES-80</strain>
    </source>
</reference>
<dbReference type="AlphaFoldDB" id="A0A480A5W3"/>
<dbReference type="Proteomes" id="UP000299367">
    <property type="component" value="Unassembled WGS sequence"/>
</dbReference>
<protein>
    <submittedName>
        <fullName evidence="1">Uncharacterized protein</fullName>
    </submittedName>
</protein>
<accession>A0A480A5W3</accession>
<dbReference type="RefSeq" id="WP_137906280.1">
    <property type="nucleotide sequence ID" value="NZ_BJCF01000001.1"/>
</dbReference>
<proteinExistence type="predicted"/>
<gene>
    <name evidence="1" type="ORF">NIES80_01000</name>
</gene>
<evidence type="ECO:0000313" key="2">
    <source>
        <dbReference type="Proteomes" id="UP000299367"/>
    </source>
</evidence>
<dbReference type="OrthoDB" id="516334at2"/>